<dbReference type="PROSITE" id="PS50084">
    <property type="entry name" value="KH_TYPE_1"/>
    <property type="match status" value="8"/>
</dbReference>
<feature type="region of interest" description="Disordered" evidence="4">
    <location>
        <begin position="92"/>
        <end position="222"/>
    </location>
</feature>
<evidence type="ECO:0000256" key="4">
    <source>
        <dbReference type="SAM" id="MobiDB-lite"/>
    </source>
</evidence>
<feature type="compositionally biased region" description="Pro residues" evidence="4">
    <location>
        <begin position="134"/>
        <end position="144"/>
    </location>
</feature>
<organism evidence="6 7">
    <name type="scientific">Aureobasidium melanogenum</name>
    <name type="common">Aureobasidium pullulans var. melanogenum</name>
    <dbReference type="NCBI Taxonomy" id="46634"/>
    <lineage>
        <taxon>Eukaryota</taxon>
        <taxon>Fungi</taxon>
        <taxon>Dikarya</taxon>
        <taxon>Ascomycota</taxon>
        <taxon>Pezizomycotina</taxon>
        <taxon>Dothideomycetes</taxon>
        <taxon>Dothideomycetidae</taxon>
        <taxon>Dothideales</taxon>
        <taxon>Saccotheciaceae</taxon>
        <taxon>Aureobasidium</taxon>
    </lineage>
</organism>
<feature type="region of interest" description="Disordered" evidence="4">
    <location>
        <begin position="1221"/>
        <end position="1255"/>
    </location>
</feature>
<feature type="region of interest" description="Disordered" evidence="4">
    <location>
        <begin position="903"/>
        <end position="939"/>
    </location>
</feature>
<feature type="non-terminal residue" evidence="6">
    <location>
        <position position="1"/>
    </location>
</feature>
<reference evidence="6" key="1">
    <citation type="journal article" date="2021" name="J Fungi (Basel)">
        <title>Virulence traits and population genomics of the black yeast Aureobasidium melanogenum.</title>
        <authorList>
            <person name="Cernosa A."/>
            <person name="Sun X."/>
            <person name="Gostincar C."/>
            <person name="Fang C."/>
            <person name="Gunde-Cimerman N."/>
            <person name="Song Z."/>
        </authorList>
    </citation>
    <scope>NUCLEOTIDE SEQUENCE</scope>
    <source>
        <strain evidence="6">EXF-9911</strain>
    </source>
</reference>
<dbReference type="InterPro" id="IPR054548">
    <property type="entry name" value="SCP160-like_KH"/>
</dbReference>
<feature type="compositionally biased region" description="Basic and acidic residues" evidence="4">
    <location>
        <begin position="92"/>
        <end position="102"/>
    </location>
</feature>
<dbReference type="InterPro" id="IPR036612">
    <property type="entry name" value="KH_dom_type_1_sf"/>
</dbReference>
<dbReference type="InterPro" id="IPR004087">
    <property type="entry name" value="KH_dom"/>
</dbReference>
<sequence length="1376" mass="149671">MDVPVSSACSTLESVTTRDNVRHTTFGEEYREMHIQATFLRERGDEARKWAKDTAWCIFDGFLIGTGIIMASEAPTLSGSSADNLTPAQRLAEKHDDHKPTVEEVVDEEDIIHPPPSASVTASSSAGPSTAAPTPAPESAPAPAPKKSSVLDTQSEELFPSLGASKPRSSAGPSPWSKKPAAVANANGLHNGQVANNAPSRSSTPASGLATPASTAGFRGVSLPGRHTEAISFAPSQLAQSKDLKKPVSEILRDINKRSKAKVEMSQGAGGSYAFRATGSTPNDVRETLKEVARQLGSRQSVKVPVPLSVRPHIIGRGGANITALSQKTGAKIQVPRQDDNDAPDDDDSATIDVLIEGDAVAAEMARQEIEKIVNERTSSINLRLKDIPAEFYPFLAGAHNSRVGDLENGRDLKVQIPHYHTWVEQAPPQPAAYRQPPAFVPQSSLPIQIAGDRLAANEARAQLERQVEQLRRELVSDQVAIERGRHQFIVGDRGTSLHDFLAETGCAVIMPPDAEDDENLTIVGPADRLDEGLNKVMELASSMAMASVDISRSFPNAPLGAQAHARNVTKYLQQRRAIQDLERLYNARIVASTARNGPTAWEVYSRDGKNTMKARSDIMNLISGHPPTRLNPVQVHPFYHQHLRQSAGPQIRDQFGVHMVVPDESDSDDEILLVYEGPSSASDYQLPRRQPAANEAQDFERALKEAQQHLLGLLSGQQEIVSRDVDAPSKFHDKIRRHVEREQSNLPSDQIPVQVLYGGQAARKAPAQGLSVRGPSDRADALVESLLAFIEQEKQDELERGFTLTFDFPQKFANILIGKKGENIRKLREEFDVDIQVNDGKVELKGPQAKANACKAHIIALGKKLEDEATHVIKVKPQYHKDLIGTKGSMVNRLQDRYNVRINFPRSNNTEDDDAAEGETSRKSNQAPDEVIIKGPKRGADEAREELLNLLQYTMDTSHTATVSVQQSQLPSLIGSGGRELDALRLATGAHVDVPNNREAADASGRVEIKIKGSKKAVEDAKKQIEEAAKVFDSTVTRTLDVEKKHHRNIIGGGGANIRNIVIQAGGPDDRQKLARMVRFPRAEAEGNTIRVEANQAIADKIIEAIQAQVSELESQTTQIIEISPEKHPKLIGRGGDIRKKIESDFGVQLDIPRQSVTGADRSKVKLIGRAENIEKAKEHIATLTKDAESTDIQIPLKFHHAIADNGQFFRRLRSDLKVSVDHKGQRPPQRPEALSTRKAGSGMPLITDDATGGASDDNISWVVHNLHESAPEGEITWALSGASPESLEKASARVKKALADAEKLTHAGFLVLPDPSSYRRVVGPQGSTINDIRAKTGTKIQVPKAQSGDEAIEITGTQDGVENAKEMILNAIQG</sequence>
<evidence type="ECO:0000256" key="2">
    <source>
        <dbReference type="PROSITE-ProRule" id="PRU00117"/>
    </source>
</evidence>
<protein>
    <recommendedName>
        <fullName evidence="5">K Homology domain-containing protein</fullName>
    </recommendedName>
</protein>
<dbReference type="GO" id="GO:0003729">
    <property type="term" value="F:mRNA binding"/>
    <property type="evidence" value="ECO:0007669"/>
    <property type="project" value="TreeGrafter"/>
</dbReference>
<dbReference type="CDD" id="cd22450">
    <property type="entry name" value="KH-I_ScSCP160_rpt5"/>
    <property type="match status" value="1"/>
</dbReference>
<evidence type="ECO:0000259" key="5">
    <source>
        <dbReference type="SMART" id="SM00322"/>
    </source>
</evidence>
<dbReference type="OrthoDB" id="10027144at2759"/>
<dbReference type="CDD" id="cd22448">
    <property type="entry name" value="KH-I_ScSCP160_rpt3"/>
    <property type="match status" value="1"/>
</dbReference>
<proteinExistence type="predicted"/>
<feature type="domain" description="K Homology" evidence="5">
    <location>
        <begin position="958"/>
        <end position="1031"/>
    </location>
</feature>
<feature type="compositionally biased region" description="Polar residues" evidence="4">
    <location>
        <begin position="188"/>
        <end position="206"/>
    </location>
</feature>
<dbReference type="PANTHER" id="PTHR10627">
    <property type="entry name" value="SCP160"/>
    <property type="match status" value="1"/>
</dbReference>
<dbReference type="SUPFAM" id="SSF54791">
    <property type="entry name" value="Eukaryotic type KH-domain (KH-domain type I)"/>
    <property type="match status" value="7"/>
</dbReference>
<name>A0A9P8ESU2_AURME</name>
<feature type="domain" description="K Homology" evidence="5">
    <location>
        <begin position="1305"/>
        <end position="1375"/>
    </location>
</feature>
<feature type="domain" description="K Homology" evidence="5">
    <location>
        <begin position="868"/>
        <end position="953"/>
    </location>
</feature>
<feature type="domain" description="K Homology" evidence="5">
    <location>
        <begin position="1035"/>
        <end position="1112"/>
    </location>
</feature>
<feature type="domain" description="K Homology" evidence="5">
    <location>
        <begin position="801"/>
        <end position="864"/>
    </location>
</feature>
<dbReference type="GO" id="GO:0005737">
    <property type="term" value="C:cytoplasm"/>
    <property type="evidence" value="ECO:0007669"/>
    <property type="project" value="TreeGrafter"/>
</dbReference>
<feature type="coiled-coil region" evidence="3">
    <location>
        <begin position="454"/>
        <end position="481"/>
    </location>
</feature>
<dbReference type="CDD" id="cd22449">
    <property type="entry name" value="KH-I_ScSCP160_rpt4"/>
    <property type="match status" value="1"/>
</dbReference>
<dbReference type="Proteomes" id="UP000779574">
    <property type="component" value="Unassembled WGS sequence"/>
</dbReference>
<dbReference type="CDD" id="cd02394">
    <property type="entry name" value="KH-I_Vigilin_rpt6"/>
    <property type="match status" value="1"/>
</dbReference>
<dbReference type="Gene3D" id="3.30.1370.10">
    <property type="entry name" value="K Homology domain, type 1"/>
    <property type="match status" value="8"/>
</dbReference>
<evidence type="ECO:0000313" key="7">
    <source>
        <dbReference type="Proteomes" id="UP000779574"/>
    </source>
</evidence>
<evidence type="ECO:0000256" key="3">
    <source>
        <dbReference type="SAM" id="Coils"/>
    </source>
</evidence>
<dbReference type="CDD" id="cd22408">
    <property type="entry name" value="KH-I_Vigilin_rpt4"/>
    <property type="match status" value="1"/>
</dbReference>
<keyword evidence="1" id="KW-0677">Repeat</keyword>
<dbReference type="InterPro" id="IPR004088">
    <property type="entry name" value="KH_dom_type_1"/>
</dbReference>
<evidence type="ECO:0000313" key="6">
    <source>
        <dbReference type="EMBL" id="KAG9696540.1"/>
    </source>
</evidence>
<feature type="domain" description="K Homology" evidence="5">
    <location>
        <begin position="298"/>
        <end position="375"/>
    </location>
</feature>
<reference evidence="6" key="2">
    <citation type="submission" date="2021-08" db="EMBL/GenBank/DDBJ databases">
        <authorList>
            <person name="Gostincar C."/>
            <person name="Sun X."/>
            <person name="Song Z."/>
            <person name="Gunde-Cimerman N."/>
        </authorList>
    </citation>
    <scope>NUCLEOTIDE SEQUENCE</scope>
    <source>
        <strain evidence="6">EXF-9911</strain>
    </source>
</reference>
<dbReference type="Pfam" id="PF22952">
    <property type="entry name" value="KH_11"/>
    <property type="match status" value="1"/>
</dbReference>
<keyword evidence="2" id="KW-0694">RNA-binding</keyword>
<accession>A0A9P8ESU2</accession>
<feature type="compositionally biased region" description="Low complexity" evidence="4">
    <location>
        <begin position="118"/>
        <end position="133"/>
    </location>
</feature>
<evidence type="ECO:0000256" key="1">
    <source>
        <dbReference type="ARBA" id="ARBA00022737"/>
    </source>
</evidence>
<gene>
    <name evidence="6" type="ORF">KCU76_g3665</name>
</gene>
<keyword evidence="3" id="KW-0175">Coiled coil</keyword>
<dbReference type="SMART" id="SM00322">
    <property type="entry name" value="KH"/>
    <property type="match status" value="9"/>
</dbReference>
<comment type="caution">
    <text evidence="6">The sequence shown here is derived from an EMBL/GenBank/DDBJ whole genome shotgun (WGS) entry which is preliminary data.</text>
</comment>
<feature type="domain" description="K Homology" evidence="5">
    <location>
        <begin position="1116"/>
        <end position="1187"/>
    </location>
</feature>
<feature type="domain" description="K Homology" evidence="5">
    <location>
        <begin position="474"/>
        <end position="542"/>
    </location>
</feature>
<dbReference type="EMBL" id="JAHFXF010000099">
    <property type="protein sequence ID" value="KAG9696540.1"/>
    <property type="molecule type" value="Genomic_DNA"/>
</dbReference>
<dbReference type="Pfam" id="PF00013">
    <property type="entry name" value="KH_1"/>
    <property type="match status" value="7"/>
</dbReference>
<feature type="domain" description="K Homology" evidence="5">
    <location>
        <begin position="379"/>
        <end position="469"/>
    </location>
</feature>
<dbReference type="PANTHER" id="PTHR10627:SF31">
    <property type="entry name" value="DODECA-SATELLITE-BINDING PROTEIN 1, ISOFORM A"/>
    <property type="match status" value="1"/>
</dbReference>